<name>A0A7S6WXG4_9MICC</name>
<dbReference type="Pfam" id="PF03090">
    <property type="entry name" value="Replicase"/>
    <property type="match status" value="1"/>
</dbReference>
<dbReference type="AlphaFoldDB" id="A0A7S6WXG4"/>
<dbReference type="RefSeq" id="WP_202939954.1">
    <property type="nucleotide sequence ID" value="NZ_CP062958.1"/>
</dbReference>
<keyword evidence="2" id="KW-1185">Reference proteome</keyword>
<gene>
    <name evidence="1" type="ORF">IDM48_11505</name>
</gene>
<evidence type="ECO:0000313" key="1">
    <source>
        <dbReference type="EMBL" id="QOW64946.1"/>
    </source>
</evidence>
<geneLocation type="plasmid" evidence="1 2">
    <name>p2</name>
</geneLocation>
<proteinExistence type="predicted"/>
<organism evidence="1 2">
    <name type="scientific">Rothia amarae</name>
    <dbReference type="NCBI Taxonomy" id="169480"/>
    <lineage>
        <taxon>Bacteria</taxon>
        <taxon>Bacillati</taxon>
        <taxon>Actinomycetota</taxon>
        <taxon>Actinomycetes</taxon>
        <taxon>Micrococcales</taxon>
        <taxon>Micrococcaceae</taxon>
        <taxon>Rothia</taxon>
    </lineage>
</organism>
<reference evidence="1 2" key="1">
    <citation type="submission" date="2020-09" db="EMBL/GenBank/DDBJ databases">
        <title>Investigation of environmental microbe.</title>
        <authorList>
            <person name="Ou Y."/>
            <person name="Kang Q."/>
        </authorList>
    </citation>
    <scope>NUCLEOTIDE SEQUENCE [LARGE SCALE GENOMIC DNA]</scope>
    <source>
        <strain evidence="1 2">KJZ-9</strain>
        <plasmid evidence="1 2">p2</plasmid>
    </source>
</reference>
<dbReference type="Gene3D" id="1.10.340.50">
    <property type="match status" value="1"/>
</dbReference>
<dbReference type="EMBL" id="CP062958">
    <property type="protein sequence ID" value="QOW64946.1"/>
    <property type="molecule type" value="Genomic_DNA"/>
</dbReference>
<dbReference type="KEGG" id="rama:IDM48_11505"/>
<accession>A0A7S6WXG4</accession>
<dbReference type="Proteomes" id="UP000516421">
    <property type="component" value="Plasmid p2"/>
</dbReference>
<dbReference type="InterPro" id="IPR004322">
    <property type="entry name" value="Plasmid_replicase_bac"/>
</dbReference>
<evidence type="ECO:0000313" key="2">
    <source>
        <dbReference type="Proteomes" id="UP000516421"/>
    </source>
</evidence>
<keyword evidence="1" id="KW-0614">Plasmid</keyword>
<protein>
    <submittedName>
        <fullName evidence="1">Replication initiation protein</fullName>
    </submittedName>
</protein>
<sequence length="290" mass="32249">MSFENVFTEHWLPQKPLCSHRKDGSYKRQTRARALEHAYIETNPLAMQSLIVTDHDGADADYIADLAGLPQPSWVAMNPQTRSGHIVYALNSPVCLTDAAHRAPVNLLARVEQGLTDVLGGDIGYGGRITKNPTHNAHMPLWGEAEALYGLRELARALGDVGALPAPHRQAQTVLDSTVGRNVALFNITRQWAYRARLRYTDSTEWAETVYAFASMKNASVIADEFSRGPMSESEVAQIAKSIAGWVWGNITPEQTKANRARWAKNLEQGRVQKMKERLEALEAMNSERT</sequence>